<evidence type="ECO:0000313" key="1">
    <source>
        <dbReference type="EMBL" id="CAJ0860412.1"/>
    </source>
</evidence>
<proteinExistence type="predicted"/>
<protein>
    <submittedName>
        <fullName evidence="1">Uncharacterized protein</fullName>
    </submittedName>
</protein>
<accession>A0AA48R9F3</accession>
<organism evidence="1">
    <name type="scientific">freshwater sediment metagenome</name>
    <dbReference type="NCBI Taxonomy" id="556182"/>
    <lineage>
        <taxon>unclassified sequences</taxon>
        <taxon>metagenomes</taxon>
        <taxon>ecological metagenomes</taxon>
    </lineage>
</organism>
<dbReference type="AlphaFoldDB" id="A0AA48R9F3"/>
<name>A0AA48R9F3_9ZZZZ</name>
<reference evidence="1" key="1">
    <citation type="submission" date="2023-07" db="EMBL/GenBank/DDBJ databases">
        <authorList>
            <person name="Pelsma A.J. K."/>
        </authorList>
    </citation>
    <scope>NUCLEOTIDE SEQUENCE</scope>
</reference>
<sequence>MRAGIGYNDDGAMISGELRQSFEALWSLGNSPIAAVADTYAKPALAKLIELPGGVMARLLIGLAALSLCVPHALARGAAQPVTFHKVTAKKTIHREIDR</sequence>
<gene>
    <name evidence="1" type="ORF">AMST5_01300</name>
</gene>
<dbReference type="EMBL" id="OY288114">
    <property type="protein sequence ID" value="CAJ0860412.1"/>
    <property type="molecule type" value="Genomic_DNA"/>
</dbReference>